<dbReference type="Pfam" id="PF00501">
    <property type="entry name" value="AMP-binding"/>
    <property type="match status" value="1"/>
</dbReference>
<reference evidence="2" key="2">
    <citation type="journal article" date="2014" name="ISME J.">
        <title>Microbial stratification in low pH oxic and suboxic macroscopic growths along an acid mine drainage.</title>
        <authorList>
            <person name="Mendez-Garcia C."/>
            <person name="Mesa V."/>
            <person name="Sprenger R.R."/>
            <person name="Richter M."/>
            <person name="Diez M.S."/>
            <person name="Solano J."/>
            <person name="Bargiela R."/>
            <person name="Golyshina O.V."/>
            <person name="Manteca A."/>
            <person name="Ramos J.L."/>
            <person name="Gallego J.R."/>
            <person name="Llorente I."/>
            <person name="Martins Dos Santos V.A."/>
            <person name="Jensen O.N."/>
            <person name="Pelaez A.I."/>
            <person name="Sanchez J."/>
            <person name="Ferrer M."/>
        </authorList>
    </citation>
    <scope>NUCLEOTIDE SEQUENCE</scope>
</reference>
<protein>
    <submittedName>
        <fullName evidence="2">AMP-binding enzyme</fullName>
    </submittedName>
</protein>
<sequence>RKVCEEFPSYAAVIYGGAVHSFGNLLKFVESFSSGLKKLFPIKKGDRVIISLPPGLPFIISVIAMSRIGLIAVPMEPYLSGTSFMESIIKLNPSGIIAPEGLLNHYENQISSEIFVIGVSKYEFISPRNRRLLASKTANINKEKGRKNRNIFESLCYSEITSSESIDPINDIFLSRCIPDDDKNGES</sequence>
<name>T1DGS5_9ZZZZ</name>
<evidence type="ECO:0000313" key="2">
    <source>
        <dbReference type="EMBL" id="EQD81030.1"/>
    </source>
</evidence>
<gene>
    <name evidence="2" type="ORF">B1A_00256</name>
</gene>
<proteinExistence type="predicted"/>
<evidence type="ECO:0000259" key="1">
    <source>
        <dbReference type="Pfam" id="PF00501"/>
    </source>
</evidence>
<dbReference type="SUPFAM" id="SSF56801">
    <property type="entry name" value="Acetyl-CoA synthetase-like"/>
    <property type="match status" value="1"/>
</dbReference>
<dbReference type="Gene3D" id="3.40.50.12780">
    <property type="entry name" value="N-terminal domain of ligase-like"/>
    <property type="match status" value="1"/>
</dbReference>
<feature type="domain" description="AMP-dependent synthetase/ligase" evidence="1">
    <location>
        <begin position="2"/>
        <end position="98"/>
    </location>
</feature>
<dbReference type="EMBL" id="AUZX01000195">
    <property type="protein sequence ID" value="EQD81030.1"/>
    <property type="molecule type" value="Genomic_DNA"/>
</dbReference>
<comment type="caution">
    <text evidence="2">The sequence shown here is derived from an EMBL/GenBank/DDBJ whole genome shotgun (WGS) entry which is preliminary data.</text>
</comment>
<dbReference type="InterPro" id="IPR000873">
    <property type="entry name" value="AMP-dep_synth/lig_dom"/>
</dbReference>
<organism evidence="2">
    <name type="scientific">mine drainage metagenome</name>
    <dbReference type="NCBI Taxonomy" id="410659"/>
    <lineage>
        <taxon>unclassified sequences</taxon>
        <taxon>metagenomes</taxon>
        <taxon>ecological metagenomes</taxon>
    </lineage>
</organism>
<feature type="non-terminal residue" evidence="2">
    <location>
        <position position="1"/>
    </location>
</feature>
<dbReference type="InterPro" id="IPR042099">
    <property type="entry name" value="ANL_N_sf"/>
</dbReference>
<reference evidence="2" key="1">
    <citation type="submission" date="2013-08" db="EMBL/GenBank/DDBJ databases">
        <authorList>
            <person name="Mendez C."/>
            <person name="Richter M."/>
            <person name="Ferrer M."/>
            <person name="Sanchez J."/>
        </authorList>
    </citation>
    <scope>NUCLEOTIDE SEQUENCE</scope>
</reference>
<dbReference type="AlphaFoldDB" id="T1DGS5"/>
<accession>T1DGS5</accession>